<keyword evidence="3" id="KW-1185">Reference proteome</keyword>
<name>A0ABT4TFN8_9ACTN</name>
<evidence type="ECO:0000313" key="3">
    <source>
        <dbReference type="Proteomes" id="UP001165685"/>
    </source>
</evidence>
<feature type="transmembrane region" description="Helical" evidence="1">
    <location>
        <begin position="274"/>
        <end position="297"/>
    </location>
</feature>
<keyword evidence="1" id="KW-0812">Transmembrane</keyword>
<keyword evidence="1" id="KW-1133">Transmembrane helix</keyword>
<dbReference type="RefSeq" id="WP_270676022.1">
    <property type="nucleotide sequence ID" value="NZ_JAQFWP010000004.1"/>
</dbReference>
<evidence type="ECO:0000313" key="2">
    <source>
        <dbReference type="EMBL" id="MDA2803529.1"/>
    </source>
</evidence>
<feature type="transmembrane region" description="Helical" evidence="1">
    <location>
        <begin position="159"/>
        <end position="178"/>
    </location>
</feature>
<comment type="caution">
    <text evidence="2">The sequence shown here is derived from an EMBL/GenBank/DDBJ whole genome shotgun (WGS) entry which is preliminary data.</text>
</comment>
<protein>
    <submittedName>
        <fullName evidence="2">DUF3592 domain-containing protein</fullName>
    </submittedName>
</protein>
<gene>
    <name evidence="2" type="ORF">O4U47_03325</name>
</gene>
<organism evidence="2 3">
    <name type="scientific">Nocardiopsis suaedae</name>
    <dbReference type="NCBI Taxonomy" id="3018444"/>
    <lineage>
        <taxon>Bacteria</taxon>
        <taxon>Bacillati</taxon>
        <taxon>Actinomycetota</taxon>
        <taxon>Actinomycetes</taxon>
        <taxon>Streptosporangiales</taxon>
        <taxon>Nocardiopsidaceae</taxon>
        <taxon>Nocardiopsis</taxon>
    </lineage>
</organism>
<feature type="transmembrane region" description="Helical" evidence="1">
    <location>
        <begin position="130"/>
        <end position="152"/>
    </location>
</feature>
<accession>A0ABT4TFN8</accession>
<evidence type="ECO:0000256" key="1">
    <source>
        <dbReference type="SAM" id="Phobius"/>
    </source>
</evidence>
<keyword evidence="1" id="KW-0472">Membrane</keyword>
<dbReference type="EMBL" id="JAQFWP010000004">
    <property type="protein sequence ID" value="MDA2803529.1"/>
    <property type="molecule type" value="Genomic_DNA"/>
</dbReference>
<dbReference type="Proteomes" id="UP001165685">
    <property type="component" value="Unassembled WGS sequence"/>
</dbReference>
<proteinExistence type="predicted"/>
<sequence length="299" mass="32751">MLLALILFLAVLAFVGCLGRPASSFLRRRRRRLNGAHGIAEVVEVRPVDPPRQTEHPVRLRYTARPGVLHERVFTHGFDGIVPVPGWRVTVLFDPDDPDNAEITDNPYLHPVQGASPSESRRNAVTPARIALALRLLGAAAAVYTAVVAVVLAVGQRDLLALLPGLLFIGTGLWGLLFELRQRRFHRLLLTKEDTFPTTGVVTHTWRFGPALKKESRWMVRYPLPDGRQVHQETPMELAGIARAVGTQGTVQVVASRPTVAQIGSKENVLTLSLFQLLGGGLTFGLGLLILAMAPFLDL</sequence>
<reference evidence="2" key="1">
    <citation type="submission" date="2023-01" db="EMBL/GenBank/DDBJ databases">
        <title>Draft genome sequence of Nocardiopsis sp. LSu2-4 isolated from halophytes.</title>
        <authorList>
            <person name="Duangmal K."/>
            <person name="Chantavorakit T."/>
        </authorList>
    </citation>
    <scope>NUCLEOTIDE SEQUENCE</scope>
    <source>
        <strain evidence="2">LSu2-4</strain>
    </source>
</reference>